<dbReference type="Pfam" id="PF03174">
    <property type="entry name" value="CHB_HEX_C"/>
    <property type="match status" value="1"/>
</dbReference>
<dbReference type="Gene3D" id="3.20.20.80">
    <property type="entry name" value="Glycosidases"/>
    <property type="match status" value="1"/>
</dbReference>
<dbReference type="EC" id="3.2.1.52" evidence="3"/>
<organism evidence="11 12">
    <name type="scientific">Shewanella morhuae</name>
    <dbReference type="NCBI Taxonomy" id="365591"/>
    <lineage>
        <taxon>Bacteria</taxon>
        <taxon>Pseudomonadati</taxon>
        <taxon>Pseudomonadota</taxon>
        <taxon>Gammaproteobacteria</taxon>
        <taxon>Alteromonadales</taxon>
        <taxon>Shewanellaceae</taxon>
        <taxon>Shewanella</taxon>
    </lineage>
</organism>
<dbReference type="InterPro" id="IPR015882">
    <property type="entry name" value="HEX_bac_N"/>
</dbReference>
<comment type="similarity">
    <text evidence="2">Belongs to the glycosyl hydrolase 20 family.</text>
</comment>
<dbReference type="Pfam" id="PF00728">
    <property type="entry name" value="Glyco_hydro_20"/>
    <property type="match status" value="1"/>
</dbReference>
<evidence type="ECO:0000256" key="3">
    <source>
        <dbReference type="ARBA" id="ARBA00012663"/>
    </source>
</evidence>
<evidence type="ECO:0000256" key="6">
    <source>
        <dbReference type="ARBA" id="ARBA00030512"/>
    </source>
</evidence>
<evidence type="ECO:0000313" key="11">
    <source>
        <dbReference type="EMBL" id="SUI59748.1"/>
    </source>
</evidence>
<dbReference type="InterPro" id="IPR008965">
    <property type="entry name" value="CBM2/CBM3_carb-bd_dom_sf"/>
</dbReference>
<evidence type="ECO:0000256" key="7">
    <source>
        <dbReference type="ARBA" id="ARBA00033000"/>
    </source>
</evidence>
<dbReference type="GO" id="GO:0005975">
    <property type="term" value="P:carbohydrate metabolic process"/>
    <property type="evidence" value="ECO:0007669"/>
    <property type="project" value="InterPro"/>
</dbReference>
<feature type="active site" description="Proton donor" evidence="8">
    <location>
        <position position="605"/>
    </location>
</feature>
<dbReference type="GO" id="GO:0016020">
    <property type="term" value="C:membrane"/>
    <property type="evidence" value="ECO:0007669"/>
    <property type="project" value="TreeGrafter"/>
</dbReference>
<dbReference type="InterPro" id="IPR004866">
    <property type="entry name" value="CHB/HEX_N_dom"/>
</dbReference>
<dbReference type="InterPro" id="IPR004867">
    <property type="entry name" value="CHB_C_dom"/>
</dbReference>
<feature type="chain" id="PRO_5017045632" description="beta-N-acetylhexosaminidase" evidence="9">
    <location>
        <begin position="19"/>
        <end position="937"/>
    </location>
</feature>
<evidence type="ECO:0000256" key="1">
    <source>
        <dbReference type="ARBA" id="ARBA00001231"/>
    </source>
</evidence>
<evidence type="ECO:0000256" key="4">
    <source>
        <dbReference type="ARBA" id="ARBA00022801"/>
    </source>
</evidence>
<sequence length="937" mass="103815">MNKTFAATAILVAFGLTACSDAPDAQVVNQALKQAQNSPVAEADVASASGVLTQTQLQQLGDTLSVTYRVVTNIPDAQCNKALADGRCFVAEIDFVPAVNLTSHDWAIYFSQMRPVQSIEGNEFTITHIKGDLYRIAPTAAFTGFNQGVKKTLRFRSELWQLAETDAMPNYYLAAEHLAPVLIASTQVSQDTETRLELRPYVESYTDMVKQYRRTETDKLVPADAKQLFITNQSVSENAALAVNTIIPTPQKVQLHSSNTSVSLTSGIKLEYQKDNPEQPAQVAAALARLARLGVVESTRGLAVKLVSQDGAEGSYRLDIQQSGIVIAASDAAGYSYALSSLASLLDVQNLNVNAMTIEDSPRYPFRGMHIDVARNFHSKQLILDLLDQMAAYKLNKLHLHMADDEGWRLEIDGLPELTDIGSKRCHDLEENTCLLPQLGSGPFADTSVNGFYSKQDYINIVKYAEARQIQVIPSMDMPGHSRAAIKSMELRFRKLQAQEVEGTTNTQVQVVASVDKPSSNAVKSLDTGARQLQVEGKNTAAEQYLLSDPKDTTVYSSVQYYNDNTLNVCMESTYHFVEKVIDEIAKLHQAAGQPLTRYHIGADETAGAWKQSPQCLAFIAQNDKGVKSVDELGAYFIERISTMLAAKGIEVAGWSDGMSHVRPENMPAKVQSNIWDVIAYKGYEHANRQVNYGWDVVLSNPEVLYFDFPYEADPKEHGYYWAGRATNSHKVFSFMPDNLAANAEQWTDIQNQPFEADDRIKLDEAGKKISGPIEKGKSFSGLQGQLWSESVRSDDTAEYMIFPRLLMLAERAWHQAAWEVPYQYQGALYNQSSGAFTLAMRNEQAKDWQQLANTLGHKEFIKLDKAGIDYRVPTVGAEIRDGKLFANIAYPGLKLEYRSLNGQWQTYQAGQAVIAPIEIRALAADGIRKGRSLIVN</sequence>
<dbReference type="SMART" id="SM01081">
    <property type="entry name" value="CHB_HEX"/>
    <property type="match status" value="1"/>
</dbReference>
<evidence type="ECO:0000313" key="12">
    <source>
        <dbReference type="Proteomes" id="UP000255061"/>
    </source>
</evidence>
<accession>A0A379ZF80</accession>
<dbReference type="RefSeq" id="WP_115405241.1">
    <property type="nucleotide sequence ID" value="NZ_UGYV01000001.1"/>
</dbReference>
<dbReference type="InterPro" id="IPR012291">
    <property type="entry name" value="CBM2_carb-bd_dom_sf"/>
</dbReference>
<dbReference type="InterPro" id="IPR017853">
    <property type="entry name" value="GH"/>
</dbReference>
<gene>
    <name evidence="11" type="primary">chb</name>
    <name evidence="11" type="ORF">NCTC10736_00212</name>
</gene>
<comment type="catalytic activity">
    <reaction evidence="1">
        <text>Hydrolysis of terminal non-reducing N-acetyl-D-hexosamine residues in N-acetyl-beta-D-hexosaminides.</text>
        <dbReference type="EC" id="3.2.1.52"/>
    </reaction>
</comment>
<dbReference type="InterPro" id="IPR013783">
    <property type="entry name" value="Ig-like_fold"/>
</dbReference>
<dbReference type="AlphaFoldDB" id="A0A379ZF80"/>
<dbReference type="CDD" id="cd06569">
    <property type="entry name" value="GH20_Sm-chitobiase-like"/>
    <property type="match status" value="1"/>
</dbReference>
<dbReference type="CDD" id="cd02847">
    <property type="entry name" value="E_set_Chitobiase_C"/>
    <property type="match status" value="1"/>
</dbReference>
<dbReference type="InterPro" id="IPR015883">
    <property type="entry name" value="Glyco_hydro_20_cat"/>
</dbReference>
<dbReference type="Gene3D" id="2.60.40.10">
    <property type="entry name" value="Immunoglobulins"/>
    <property type="match status" value="1"/>
</dbReference>
<dbReference type="Gene3D" id="3.30.379.10">
    <property type="entry name" value="Chitobiase/beta-hexosaminidase domain 2-like"/>
    <property type="match status" value="1"/>
</dbReference>
<dbReference type="GO" id="GO:0030247">
    <property type="term" value="F:polysaccharide binding"/>
    <property type="evidence" value="ECO:0007669"/>
    <property type="project" value="InterPro"/>
</dbReference>
<keyword evidence="9" id="KW-0732">Signal</keyword>
<dbReference type="InterPro" id="IPR029018">
    <property type="entry name" value="Hex-like_dom2"/>
</dbReference>
<dbReference type="SUPFAM" id="SSF55545">
    <property type="entry name" value="beta-N-acetylhexosaminidase-like domain"/>
    <property type="match status" value="1"/>
</dbReference>
<evidence type="ECO:0000256" key="2">
    <source>
        <dbReference type="ARBA" id="ARBA00006285"/>
    </source>
</evidence>
<keyword evidence="5 11" id="KW-0326">Glycosidase</keyword>
<dbReference type="Gene3D" id="2.60.40.290">
    <property type="match status" value="1"/>
</dbReference>
<dbReference type="PANTHER" id="PTHR22600:SF57">
    <property type="entry name" value="BETA-N-ACETYLHEXOSAMINIDASE"/>
    <property type="match status" value="1"/>
</dbReference>
<proteinExistence type="inferred from homology"/>
<feature type="domain" description="Chitobiase/beta-hexosaminidases N-terminal" evidence="10">
    <location>
        <begin position="62"/>
        <end position="227"/>
    </location>
</feature>
<dbReference type="Proteomes" id="UP000255061">
    <property type="component" value="Unassembled WGS sequence"/>
</dbReference>
<dbReference type="SUPFAM" id="SSF49384">
    <property type="entry name" value="Carbohydrate-binding domain"/>
    <property type="match status" value="1"/>
</dbReference>
<evidence type="ECO:0000256" key="8">
    <source>
        <dbReference type="PIRSR" id="PIRSR625705-1"/>
    </source>
</evidence>
<dbReference type="PANTHER" id="PTHR22600">
    <property type="entry name" value="BETA-HEXOSAMINIDASE"/>
    <property type="match status" value="1"/>
</dbReference>
<dbReference type="PRINTS" id="PR00738">
    <property type="entry name" value="GLHYDRLASE20"/>
</dbReference>
<dbReference type="Pfam" id="PF02838">
    <property type="entry name" value="Glyco_hydro_20b"/>
    <property type="match status" value="1"/>
</dbReference>
<dbReference type="InterPro" id="IPR025705">
    <property type="entry name" value="Beta_hexosaminidase_sua/sub"/>
</dbReference>
<evidence type="ECO:0000256" key="9">
    <source>
        <dbReference type="SAM" id="SignalP"/>
    </source>
</evidence>
<dbReference type="GO" id="GO:0004563">
    <property type="term" value="F:beta-N-acetylhexosaminidase activity"/>
    <property type="evidence" value="ECO:0007669"/>
    <property type="project" value="UniProtKB-EC"/>
</dbReference>
<dbReference type="EMBL" id="UGYV01000001">
    <property type="protein sequence ID" value="SUI59748.1"/>
    <property type="molecule type" value="Genomic_DNA"/>
</dbReference>
<name>A0A379ZF80_9GAMM</name>
<evidence type="ECO:0000259" key="10">
    <source>
        <dbReference type="SMART" id="SM01081"/>
    </source>
</evidence>
<dbReference type="SUPFAM" id="SSF81296">
    <property type="entry name" value="E set domains"/>
    <property type="match status" value="1"/>
</dbReference>
<evidence type="ECO:0000256" key="5">
    <source>
        <dbReference type="ARBA" id="ARBA00023295"/>
    </source>
</evidence>
<dbReference type="Pfam" id="PF03173">
    <property type="entry name" value="CHB_HEX"/>
    <property type="match status" value="1"/>
</dbReference>
<dbReference type="GO" id="GO:0030203">
    <property type="term" value="P:glycosaminoglycan metabolic process"/>
    <property type="evidence" value="ECO:0007669"/>
    <property type="project" value="TreeGrafter"/>
</dbReference>
<reference evidence="11 12" key="1">
    <citation type="submission" date="2018-06" db="EMBL/GenBank/DDBJ databases">
        <authorList>
            <consortium name="Pathogen Informatics"/>
            <person name="Doyle S."/>
        </authorList>
    </citation>
    <scope>NUCLEOTIDE SEQUENCE [LARGE SCALE GENOMIC DNA]</scope>
    <source>
        <strain evidence="11 12">NCTC10736</strain>
    </source>
</reference>
<feature type="signal peptide" evidence="9">
    <location>
        <begin position="1"/>
        <end position="18"/>
    </location>
</feature>
<keyword evidence="4 11" id="KW-0378">Hydrolase</keyword>
<protein>
    <recommendedName>
        <fullName evidence="3">beta-N-acetylhexosaminidase</fullName>
        <ecNumber evidence="3">3.2.1.52</ecNumber>
    </recommendedName>
    <alternativeName>
        <fullName evidence="6">Beta-N-acetylhexosaminidase</fullName>
    </alternativeName>
    <alternativeName>
        <fullName evidence="7">N-acetyl-beta-glucosaminidase</fullName>
    </alternativeName>
</protein>
<dbReference type="SUPFAM" id="SSF51445">
    <property type="entry name" value="(Trans)glycosidases"/>
    <property type="match status" value="1"/>
</dbReference>
<dbReference type="InterPro" id="IPR014756">
    <property type="entry name" value="Ig_E-set"/>
</dbReference>
<dbReference type="PROSITE" id="PS51257">
    <property type="entry name" value="PROKAR_LIPOPROTEIN"/>
    <property type="match status" value="1"/>
</dbReference>